<evidence type="ECO:0000313" key="4">
    <source>
        <dbReference type="Proteomes" id="UP000095767"/>
    </source>
</evidence>
<dbReference type="PANTHER" id="PTHR10638:SF67">
    <property type="entry name" value="AMINE OXIDASE"/>
    <property type="match status" value="1"/>
</dbReference>
<dbReference type="STRING" id="888268.A0A1E5V420"/>
<dbReference type="GO" id="GO:0009308">
    <property type="term" value="P:amine metabolic process"/>
    <property type="evidence" value="ECO:0007669"/>
    <property type="project" value="UniProtKB-UniRule"/>
</dbReference>
<dbReference type="InterPro" id="IPR036460">
    <property type="entry name" value="Cu_amine_oxidase_C_sf"/>
</dbReference>
<comment type="similarity">
    <text evidence="1">Belongs to the copper/topaquinone oxidase family.</text>
</comment>
<dbReference type="PANTHER" id="PTHR10638">
    <property type="entry name" value="COPPER AMINE OXIDASE"/>
    <property type="match status" value="1"/>
</dbReference>
<evidence type="ECO:0000313" key="3">
    <source>
        <dbReference type="EMBL" id="OEL19851.1"/>
    </source>
</evidence>
<keyword evidence="4" id="KW-1185">Reference proteome</keyword>
<protein>
    <recommendedName>
        <fullName evidence="1">Amine oxidase</fullName>
        <ecNumber evidence="1">1.4.3.-</ecNumber>
    </recommendedName>
</protein>
<comment type="cofactor">
    <cofactor evidence="1">
        <name>Cu cation</name>
        <dbReference type="ChEBI" id="CHEBI:23378"/>
    </cofactor>
    <text evidence="1">Contains 1 topaquinone per subunit.</text>
</comment>
<comment type="PTM">
    <text evidence="1">Topaquinone (TPQ) is generated by copper-dependent autoxidation of a specific tyrosyl residue.</text>
</comment>
<reference evidence="3 4" key="1">
    <citation type="submission" date="2016-09" db="EMBL/GenBank/DDBJ databases">
        <title>The draft genome of Dichanthelium oligosanthes: A C3 panicoid grass species.</title>
        <authorList>
            <person name="Studer A.J."/>
            <person name="Schnable J.C."/>
            <person name="Brutnell T.P."/>
        </authorList>
    </citation>
    <scope>NUCLEOTIDE SEQUENCE [LARGE SCALE GENOMIC DNA]</scope>
    <source>
        <strain evidence="4">cv. Kellogg 1175</strain>
        <tissue evidence="3">Leaf</tissue>
    </source>
</reference>
<dbReference type="GO" id="GO:0048038">
    <property type="term" value="F:quinone binding"/>
    <property type="evidence" value="ECO:0007669"/>
    <property type="project" value="InterPro"/>
</dbReference>
<dbReference type="Proteomes" id="UP000095767">
    <property type="component" value="Unassembled WGS sequence"/>
</dbReference>
<dbReference type="InterPro" id="IPR000269">
    <property type="entry name" value="Cu_amine_oxidase"/>
</dbReference>
<evidence type="ECO:0000256" key="1">
    <source>
        <dbReference type="RuleBase" id="RU000672"/>
    </source>
</evidence>
<dbReference type="InterPro" id="IPR015798">
    <property type="entry name" value="Cu_amine_oxidase_C"/>
</dbReference>
<keyword evidence="1" id="KW-0186">Copper</keyword>
<feature type="non-terminal residue" evidence="3">
    <location>
        <position position="1"/>
    </location>
</feature>
<dbReference type="OrthoDB" id="5379943at2759"/>
<dbReference type="EMBL" id="LWDX02052393">
    <property type="protein sequence ID" value="OEL19851.1"/>
    <property type="molecule type" value="Genomic_DNA"/>
</dbReference>
<keyword evidence="1" id="KW-0560">Oxidoreductase</keyword>
<comment type="caution">
    <text evidence="3">The sequence shown here is derived from an EMBL/GenBank/DDBJ whole genome shotgun (WGS) entry which is preliminary data.</text>
</comment>
<sequence length="60" mass="6751">LEFKTMGSIKCVVSLSSIMEMKATPYTHVDQIREDTHGTLVATNTVAVYHDHFVTYQCTT</sequence>
<proteinExistence type="inferred from homology"/>
<dbReference type="SUPFAM" id="SSF49998">
    <property type="entry name" value="Amine oxidase catalytic domain"/>
    <property type="match status" value="1"/>
</dbReference>
<keyword evidence="1" id="KW-0479">Metal-binding</keyword>
<dbReference type="Pfam" id="PF01179">
    <property type="entry name" value="Cu_amine_oxid"/>
    <property type="match status" value="1"/>
</dbReference>
<dbReference type="GO" id="GO:0005507">
    <property type="term" value="F:copper ion binding"/>
    <property type="evidence" value="ECO:0007669"/>
    <property type="project" value="InterPro"/>
</dbReference>
<organism evidence="3 4">
    <name type="scientific">Dichanthelium oligosanthes</name>
    <dbReference type="NCBI Taxonomy" id="888268"/>
    <lineage>
        <taxon>Eukaryota</taxon>
        <taxon>Viridiplantae</taxon>
        <taxon>Streptophyta</taxon>
        <taxon>Embryophyta</taxon>
        <taxon>Tracheophyta</taxon>
        <taxon>Spermatophyta</taxon>
        <taxon>Magnoliopsida</taxon>
        <taxon>Liliopsida</taxon>
        <taxon>Poales</taxon>
        <taxon>Poaceae</taxon>
        <taxon>PACMAD clade</taxon>
        <taxon>Panicoideae</taxon>
        <taxon>Panicodae</taxon>
        <taxon>Paniceae</taxon>
        <taxon>Dichantheliinae</taxon>
        <taxon>Dichanthelium</taxon>
    </lineage>
</organism>
<dbReference type="Gene3D" id="2.70.98.20">
    <property type="entry name" value="Copper amine oxidase, catalytic domain"/>
    <property type="match status" value="1"/>
</dbReference>
<accession>A0A1E5V420</accession>
<keyword evidence="1" id="KW-0801">TPQ</keyword>
<name>A0A1E5V420_9POAL</name>
<dbReference type="GO" id="GO:0008131">
    <property type="term" value="F:primary methylamine oxidase activity"/>
    <property type="evidence" value="ECO:0007669"/>
    <property type="project" value="InterPro"/>
</dbReference>
<feature type="domain" description="Copper amine oxidase catalytic" evidence="2">
    <location>
        <begin position="2"/>
        <end position="57"/>
    </location>
</feature>
<dbReference type="AlphaFoldDB" id="A0A1E5V420"/>
<evidence type="ECO:0000259" key="2">
    <source>
        <dbReference type="Pfam" id="PF01179"/>
    </source>
</evidence>
<gene>
    <name evidence="3" type="ORF">BAE44_0019131</name>
</gene>
<dbReference type="EC" id="1.4.3.-" evidence="1"/>